<accession>A0A4P7GII6</accession>
<dbReference type="AlphaFoldDB" id="A0A4P7GII6"/>
<evidence type="ECO:0000256" key="1">
    <source>
        <dbReference type="SAM" id="Phobius"/>
    </source>
</evidence>
<protein>
    <submittedName>
        <fullName evidence="2">AtpZ/AtpI family protein</fullName>
    </submittedName>
</protein>
<dbReference type="Proteomes" id="UP000294894">
    <property type="component" value="Chromosome"/>
</dbReference>
<keyword evidence="3" id="KW-1185">Reference proteome</keyword>
<dbReference type="RefSeq" id="WP_135074624.1">
    <property type="nucleotide sequence ID" value="NZ_CP038267.1"/>
</dbReference>
<dbReference type="EMBL" id="CP038267">
    <property type="protein sequence ID" value="QBR91726.1"/>
    <property type="molecule type" value="Genomic_DNA"/>
</dbReference>
<feature type="transmembrane region" description="Helical" evidence="1">
    <location>
        <begin position="22"/>
        <end position="40"/>
    </location>
</feature>
<gene>
    <name evidence="2" type="ORF">EXE57_05170</name>
</gene>
<keyword evidence="1" id="KW-1133">Transmembrane helix</keyword>
<evidence type="ECO:0000313" key="2">
    <source>
        <dbReference type="EMBL" id="QBR91726.1"/>
    </source>
</evidence>
<sequence>MASPASPTPPAEGPPKGDPWQAFSYLVTGVLFYGLVGWALDRWLETSFLVIIGIFVGAGLGIYMTFGRFGGLRGRKDEQQ</sequence>
<feature type="transmembrane region" description="Helical" evidence="1">
    <location>
        <begin position="46"/>
        <end position="66"/>
    </location>
</feature>
<keyword evidence="1" id="KW-0812">Transmembrane</keyword>
<reference evidence="2 3" key="1">
    <citation type="submission" date="2019-03" db="EMBL/GenBank/DDBJ databases">
        <title>Three New Species of Nocardioides, Nocardioides euryhalodurans sp. nov., Nocardioides seonyuensis sp. nov. and Nocardioides eburneoflavus sp. nov., Iolated from Soil.</title>
        <authorList>
            <person name="Roh S.G."/>
            <person name="Lee C."/>
            <person name="Kim M.-K."/>
            <person name="Kim S.B."/>
        </authorList>
    </citation>
    <scope>NUCLEOTIDE SEQUENCE [LARGE SCALE GENOMIC DNA]</scope>
    <source>
        <strain evidence="2 3">MMS17-SY117</strain>
    </source>
</reference>
<organism evidence="2 3">
    <name type="scientific">Nocardioides euryhalodurans</name>
    <dbReference type="NCBI Taxonomy" id="2518370"/>
    <lineage>
        <taxon>Bacteria</taxon>
        <taxon>Bacillati</taxon>
        <taxon>Actinomycetota</taxon>
        <taxon>Actinomycetes</taxon>
        <taxon>Propionibacteriales</taxon>
        <taxon>Nocardioidaceae</taxon>
        <taxon>Nocardioides</taxon>
    </lineage>
</organism>
<dbReference type="OrthoDB" id="5193039at2"/>
<dbReference type="KEGG" id="noy:EXE57_05170"/>
<evidence type="ECO:0000313" key="3">
    <source>
        <dbReference type="Proteomes" id="UP000294894"/>
    </source>
</evidence>
<keyword evidence="1" id="KW-0472">Membrane</keyword>
<name>A0A4P7GII6_9ACTN</name>
<proteinExistence type="predicted"/>